<evidence type="ECO:0000256" key="6">
    <source>
        <dbReference type="ARBA" id="ARBA00022619"/>
    </source>
</evidence>
<evidence type="ECO:0000256" key="9">
    <source>
        <dbReference type="ARBA" id="ARBA00030073"/>
    </source>
</evidence>
<evidence type="ECO:0000256" key="2">
    <source>
        <dbReference type="ARBA" id="ARBA00005104"/>
    </source>
</evidence>
<dbReference type="InterPro" id="IPR002734">
    <property type="entry name" value="RibDG_C"/>
</dbReference>
<comment type="catalytic activity">
    <reaction evidence="12">
        <text>2,5-diamino-6-(1-D-ribitylamino)pyrimidin-4(3H)-one 5'-phosphate + NADP(+) = 2,5-diamino-6-(1-D-ribosylamino)pyrimidin-4(3H)-one 5'-phosphate + NADPH + H(+)</text>
        <dbReference type="Rhea" id="RHEA:27278"/>
        <dbReference type="ChEBI" id="CHEBI:15378"/>
        <dbReference type="ChEBI" id="CHEBI:57783"/>
        <dbReference type="ChEBI" id="CHEBI:58349"/>
        <dbReference type="ChEBI" id="CHEBI:58890"/>
        <dbReference type="ChEBI" id="CHEBI:59545"/>
        <dbReference type="EC" id="1.1.1.302"/>
    </reaction>
</comment>
<keyword evidence="15" id="KW-1185">Reference proteome</keyword>
<dbReference type="Proteomes" id="UP000186601">
    <property type="component" value="Unassembled WGS sequence"/>
</dbReference>
<keyword evidence="6" id="KW-0686">Riboflavin biosynthesis</keyword>
<dbReference type="AlphaFoldDB" id="A0A2R6RIA5"/>
<dbReference type="OrthoDB" id="5432at2759"/>
<dbReference type="Pfam" id="PF01872">
    <property type="entry name" value="RibD_C"/>
    <property type="match status" value="1"/>
</dbReference>
<dbReference type="Gene3D" id="3.40.430.10">
    <property type="entry name" value="Dihydrofolate Reductase, subunit A"/>
    <property type="match status" value="1"/>
</dbReference>
<keyword evidence="8" id="KW-0560">Oxidoreductase</keyword>
<dbReference type="STRING" id="98765.A0A2R6RIA5"/>
<evidence type="ECO:0000313" key="14">
    <source>
        <dbReference type="EMBL" id="PSS29749.1"/>
    </source>
</evidence>
<reference evidence="14 15" key="1">
    <citation type="submission" date="2018-02" db="EMBL/GenBank/DDBJ databases">
        <title>Genome sequence of the basidiomycete white-rot fungus Phlebia centrifuga.</title>
        <authorList>
            <person name="Granchi Z."/>
            <person name="Peng M."/>
            <person name="de Vries R.P."/>
            <person name="Hilden K."/>
            <person name="Makela M.R."/>
            <person name="Grigoriev I."/>
            <person name="Riley R."/>
        </authorList>
    </citation>
    <scope>NUCLEOTIDE SEQUENCE [LARGE SCALE GENOMIC DNA]</scope>
    <source>
        <strain evidence="14 15">FBCC195</strain>
    </source>
</reference>
<comment type="function">
    <text evidence="1">Catalyzes an early step in riboflavin biosynthesis, the NADPH-dependent reduction of the ribose side chain of 2,5-diamino-6-ribosylamino-4(3H)-pyrimidinone 5'-phosphate, yielding 2,5-diamino-6-ribitylamino-4(3H)-pyrimidinone 5'-phosphate.</text>
</comment>
<dbReference type="EMBL" id="MLYV02000256">
    <property type="protein sequence ID" value="PSS29749.1"/>
    <property type="molecule type" value="Genomic_DNA"/>
</dbReference>
<evidence type="ECO:0000256" key="11">
    <source>
        <dbReference type="ARBA" id="ARBA00047550"/>
    </source>
</evidence>
<comment type="catalytic activity">
    <reaction evidence="11">
        <text>2,5-diamino-6-(1-D-ribitylamino)pyrimidin-4(3H)-one 5'-phosphate + NAD(+) = 2,5-diamino-6-(1-D-ribosylamino)pyrimidin-4(3H)-one 5'-phosphate + NADH + H(+)</text>
        <dbReference type="Rhea" id="RHEA:27274"/>
        <dbReference type="ChEBI" id="CHEBI:15378"/>
        <dbReference type="ChEBI" id="CHEBI:57540"/>
        <dbReference type="ChEBI" id="CHEBI:57945"/>
        <dbReference type="ChEBI" id="CHEBI:58890"/>
        <dbReference type="ChEBI" id="CHEBI:59545"/>
        <dbReference type="EC" id="1.1.1.302"/>
    </reaction>
</comment>
<evidence type="ECO:0000256" key="12">
    <source>
        <dbReference type="ARBA" id="ARBA00049020"/>
    </source>
</evidence>
<dbReference type="PANTHER" id="PTHR38011:SF7">
    <property type="entry name" value="2,5-DIAMINO-6-RIBOSYLAMINO-4(3H)-PYRIMIDINONE 5'-PHOSPHATE REDUCTASE"/>
    <property type="match status" value="1"/>
</dbReference>
<evidence type="ECO:0000313" key="15">
    <source>
        <dbReference type="Proteomes" id="UP000186601"/>
    </source>
</evidence>
<comment type="similarity">
    <text evidence="3">Belongs to the HTP reductase family.</text>
</comment>
<evidence type="ECO:0000256" key="3">
    <source>
        <dbReference type="ARBA" id="ARBA00009723"/>
    </source>
</evidence>
<evidence type="ECO:0000256" key="1">
    <source>
        <dbReference type="ARBA" id="ARBA00003555"/>
    </source>
</evidence>
<dbReference type="InterPro" id="IPR050765">
    <property type="entry name" value="Riboflavin_Biosynth_HTPR"/>
</dbReference>
<evidence type="ECO:0000256" key="8">
    <source>
        <dbReference type="ARBA" id="ARBA00023002"/>
    </source>
</evidence>
<comment type="caution">
    <text evidence="14">The sequence shown here is derived from an EMBL/GenBank/DDBJ whole genome shotgun (WGS) entry which is preliminary data.</text>
</comment>
<proteinExistence type="inferred from homology"/>
<evidence type="ECO:0000256" key="4">
    <source>
        <dbReference type="ARBA" id="ARBA00012851"/>
    </source>
</evidence>
<dbReference type="GO" id="GO:0009231">
    <property type="term" value="P:riboflavin biosynthetic process"/>
    <property type="evidence" value="ECO:0007669"/>
    <property type="project" value="UniProtKB-KW"/>
</dbReference>
<dbReference type="PANTHER" id="PTHR38011">
    <property type="entry name" value="DIHYDROFOLATE REDUCTASE FAMILY PROTEIN (AFU_ORTHOLOGUE AFUA_8G06820)"/>
    <property type="match status" value="1"/>
</dbReference>
<accession>A0A2R6RIA5</accession>
<evidence type="ECO:0000256" key="5">
    <source>
        <dbReference type="ARBA" id="ARBA00015035"/>
    </source>
</evidence>
<organism evidence="14 15">
    <name type="scientific">Hermanssonia centrifuga</name>
    <dbReference type="NCBI Taxonomy" id="98765"/>
    <lineage>
        <taxon>Eukaryota</taxon>
        <taxon>Fungi</taxon>
        <taxon>Dikarya</taxon>
        <taxon>Basidiomycota</taxon>
        <taxon>Agaricomycotina</taxon>
        <taxon>Agaricomycetes</taxon>
        <taxon>Polyporales</taxon>
        <taxon>Meruliaceae</taxon>
        <taxon>Hermanssonia</taxon>
    </lineage>
</organism>
<evidence type="ECO:0000256" key="10">
    <source>
        <dbReference type="ARBA" id="ARBA00031630"/>
    </source>
</evidence>
<keyword evidence="7" id="KW-0521">NADP</keyword>
<dbReference type="InterPro" id="IPR024072">
    <property type="entry name" value="DHFR-like_dom_sf"/>
</dbReference>
<gene>
    <name evidence="14" type="ORF">PHLCEN_2v2897</name>
</gene>
<dbReference type="EC" id="1.1.1.302" evidence="4"/>
<comment type="pathway">
    <text evidence="2">Cofactor biosynthesis; riboflavin biosynthesis.</text>
</comment>
<dbReference type="GO" id="GO:0008703">
    <property type="term" value="F:5-amino-6-(5-phosphoribosylamino)uracil reductase activity"/>
    <property type="evidence" value="ECO:0007669"/>
    <property type="project" value="InterPro"/>
</dbReference>
<evidence type="ECO:0000259" key="13">
    <source>
        <dbReference type="Pfam" id="PF01872"/>
    </source>
</evidence>
<name>A0A2R6RIA5_9APHY</name>
<dbReference type="SUPFAM" id="SSF53597">
    <property type="entry name" value="Dihydrofolate reductase-like"/>
    <property type="match status" value="1"/>
</dbReference>
<sequence length="315" mass="33901">MVDARPIAPEILTNLFSLQKHKSSLSIFAGDDSVNIPTPASPESSRPYVTLTFAQSLDGKIAGKDGLQLALSGKESLVMTHWMRTMHDAIMVGIGTALNDDPQLNTRHLPQLSAGSAYRYHLPRPVILDSSLRFSPSSKLLKNFKEDKGRRPWVVCSPPQNESDLVVWNERRQALESAGAKIVEVHGSQGSRFVTSVVTIITSKIFDSPGHVSIPALLSSLRELGIRSLMVEGGARVIRSFLAEAQSSIGNDKSRSVDAVIVTTAPLFVGADGVGYESGLSSSEVSLDASSPHVFNLIFGPETCRKGLKVTALPD</sequence>
<feature type="domain" description="Bacterial bifunctional deaminase-reductase C-terminal" evidence="13">
    <location>
        <begin position="47"/>
        <end position="282"/>
    </location>
</feature>
<protein>
    <recommendedName>
        <fullName evidence="5">2,5-diamino-6-ribosylamino-4(3H)-pyrimidinone 5'-phosphate reductase</fullName>
        <ecNumber evidence="4">1.1.1.302</ecNumber>
    </recommendedName>
    <alternativeName>
        <fullName evidence="10">2,5-diamino-6-(5-phospho-D-ribosylamino)pyrimidin-4(3H)-one reductase</fullName>
    </alternativeName>
    <alternativeName>
        <fullName evidence="9">2,5-diamino-6-ribitylamino-4(3H)-pyrimidinone 5'-phosphate synthase</fullName>
    </alternativeName>
</protein>
<evidence type="ECO:0000256" key="7">
    <source>
        <dbReference type="ARBA" id="ARBA00022857"/>
    </source>
</evidence>